<dbReference type="Pfam" id="PF00111">
    <property type="entry name" value="Fer2"/>
    <property type="match status" value="1"/>
</dbReference>
<keyword evidence="3" id="KW-1185">Reference proteome</keyword>
<evidence type="ECO:0000313" key="2">
    <source>
        <dbReference type="EMBL" id="BBB91291.1"/>
    </source>
</evidence>
<dbReference type="InterPro" id="IPR042259">
    <property type="entry name" value="Raco-like_middle_sf"/>
</dbReference>
<dbReference type="InterPro" id="IPR001041">
    <property type="entry name" value="2Fe-2S_ferredoxin-type"/>
</dbReference>
<dbReference type="OrthoDB" id="9810588at2"/>
<evidence type="ECO:0000259" key="1">
    <source>
        <dbReference type="PROSITE" id="PS51085"/>
    </source>
</evidence>
<dbReference type="CDD" id="cd00207">
    <property type="entry name" value="fer2"/>
    <property type="match status" value="1"/>
</dbReference>
<dbReference type="SUPFAM" id="SSF54292">
    <property type="entry name" value="2Fe-2S ferredoxin-like"/>
    <property type="match status" value="1"/>
</dbReference>
<proteinExistence type="predicted"/>
<dbReference type="PROSITE" id="PS51085">
    <property type="entry name" value="2FE2S_FER_2"/>
    <property type="match status" value="1"/>
</dbReference>
<reference evidence="2 3" key="1">
    <citation type="journal article" date="2018" name="Int. J. Syst. Evol. Microbiol.">
        <title>Methylomusa anaerophila gen. nov., sp. nov., an anaerobic methanol-utilizing bacterium isolated from a microbial fuel cell.</title>
        <authorList>
            <person name="Amano N."/>
            <person name="Yamamuro A."/>
            <person name="Miyahara M."/>
            <person name="Kouzuma A."/>
            <person name="Abe T."/>
            <person name="Watanabe K."/>
        </authorList>
    </citation>
    <scope>NUCLEOTIDE SEQUENCE [LARGE SCALE GENOMIC DNA]</scope>
    <source>
        <strain evidence="2 3">MMFC1</strain>
    </source>
</reference>
<dbReference type="Pfam" id="PF17651">
    <property type="entry name" value="Raco_middle"/>
    <property type="match status" value="1"/>
</dbReference>
<name>A0A348AJP3_9FIRM</name>
<dbReference type="Gene3D" id="3.10.20.30">
    <property type="match status" value="1"/>
</dbReference>
<feature type="domain" description="2Fe-2S ferredoxin-type" evidence="1">
    <location>
        <begin position="1"/>
        <end position="94"/>
    </location>
</feature>
<dbReference type="InterPro" id="IPR041414">
    <property type="entry name" value="Raco-like_middle"/>
</dbReference>
<evidence type="ECO:0000313" key="3">
    <source>
        <dbReference type="Proteomes" id="UP000276437"/>
    </source>
</evidence>
<dbReference type="RefSeq" id="WP_126308331.1">
    <property type="nucleotide sequence ID" value="NZ_AP018449.1"/>
</dbReference>
<accession>A0A348AJP3</accession>
<dbReference type="AlphaFoldDB" id="A0A348AJP3"/>
<dbReference type="Gene3D" id="3.30.420.480">
    <property type="entry name" value="Domain of unknown function (DUF4445)"/>
    <property type="match status" value="1"/>
</dbReference>
<dbReference type="InterPro" id="IPR052911">
    <property type="entry name" value="Corrinoid_activation_enz"/>
</dbReference>
<dbReference type="EMBL" id="AP018449">
    <property type="protein sequence ID" value="BBB91291.1"/>
    <property type="molecule type" value="Genomic_DNA"/>
</dbReference>
<dbReference type="InterPro" id="IPR012675">
    <property type="entry name" value="Beta-grasp_dom_sf"/>
</dbReference>
<dbReference type="Proteomes" id="UP000276437">
    <property type="component" value="Chromosome"/>
</dbReference>
<dbReference type="Pfam" id="PF14574">
    <property type="entry name" value="RACo_C_ter"/>
    <property type="match status" value="1"/>
</dbReference>
<dbReference type="KEGG" id="mana:MAMMFC1_01963"/>
<dbReference type="InterPro" id="IPR036010">
    <property type="entry name" value="2Fe-2S_ferredoxin-like_sf"/>
</dbReference>
<dbReference type="GO" id="GO:0051536">
    <property type="term" value="F:iron-sulfur cluster binding"/>
    <property type="evidence" value="ECO:0007669"/>
    <property type="project" value="InterPro"/>
</dbReference>
<dbReference type="PANTHER" id="PTHR42895:SF2">
    <property type="entry name" value="IRON-SULFUR CLUSTER PROTEIN"/>
    <property type="match status" value="1"/>
</dbReference>
<protein>
    <submittedName>
        <fullName evidence="2">Na(+)-translocating NADH-quinone reductase subunit F</fullName>
    </submittedName>
</protein>
<gene>
    <name evidence="2" type="ORF">MAMMFC1_01963</name>
</gene>
<sequence length="556" mass="59412">MVKINFKEKGIVAEVEAGTTILAAARTVGVVIESPCNAEGTCGKCKVKINPGQLGCLVQTGDHRLTREETEAGFVLACQAKAMGDVDVEEIVRQQNKTLKILDHGESFAIQIDSFITKKYDGSAKTLVYAGDQVLGEEAGDTAALNYGVVVDIGTTTVVASLVNLATGDELASISALNPQSLQAQDVLSRIKFASNELGLKKMYGDIIKEINRMIAELAKETGVRQEYIYEVIFSGNTCMLHLAANVNPYSLGKYPYDPQIRGGNHISAFAHRLNISGFGLIYLPPIISAYVGPDITSGVLASRLQDRQGVTLFVDIGTNGEMVIGSDGRLSSTSTAAGPAFEGMNITHGMRAAKGAIELFDIEDDGRVVVKTIGEARPVGICGSGLLDIVGELVANGVIGKNGKFVNPETAAIQPALKKRLVQQDGKPVFEVAEGVFLTQKDVRQVQLAKGAVRSGIEFLLKSEGVQAEQVDKVLIAGSFGYHLRAKSLINIGLLPEVFDGKIDFIGNTSKSGGRAFLLNVAYRREMEALVNSIKVVELANHDDFDKVFVACLGF</sequence>
<dbReference type="PANTHER" id="PTHR42895">
    <property type="entry name" value="IRON-SULFUR CLUSTER-BINDING PROTEIN-RELATED"/>
    <property type="match status" value="1"/>
</dbReference>
<dbReference type="InterPro" id="IPR027980">
    <property type="entry name" value="RACo_C"/>
</dbReference>
<organism evidence="2 3">
    <name type="scientific">Methylomusa anaerophila</name>
    <dbReference type="NCBI Taxonomy" id="1930071"/>
    <lineage>
        <taxon>Bacteria</taxon>
        <taxon>Bacillati</taxon>
        <taxon>Bacillota</taxon>
        <taxon>Negativicutes</taxon>
        <taxon>Selenomonadales</taxon>
        <taxon>Sporomusaceae</taxon>
        <taxon>Methylomusa</taxon>
    </lineage>
</organism>